<evidence type="ECO:0000313" key="1">
    <source>
        <dbReference type="EMBL" id="KAJ9074932.1"/>
    </source>
</evidence>
<organism evidence="1 2">
    <name type="scientific">Entomophthora muscae</name>
    <dbReference type="NCBI Taxonomy" id="34485"/>
    <lineage>
        <taxon>Eukaryota</taxon>
        <taxon>Fungi</taxon>
        <taxon>Fungi incertae sedis</taxon>
        <taxon>Zoopagomycota</taxon>
        <taxon>Entomophthoromycotina</taxon>
        <taxon>Entomophthoromycetes</taxon>
        <taxon>Entomophthorales</taxon>
        <taxon>Entomophthoraceae</taxon>
        <taxon>Entomophthora</taxon>
    </lineage>
</organism>
<dbReference type="Proteomes" id="UP001165960">
    <property type="component" value="Unassembled WGS sequence"/>
</dbReference>
<name>A0ACC2TK06_9FUNG</name>
<comment type="caution">
    <text evidence="1">The sequence shown here is derived from an EMBL/GenBank/DDBJ whole genome shotgun (WGS) entry which is preliminary data.</text>
</comment>
<gene>
    <name evidence="1" type="ORF">DSO57_1001405</name>
</gene>
<evidence type="ECO:0000313" key="2">
    <source>
        <dbReference type="Proteomes" id="UP001165960"/>
    </source>
</evidence>
<protein>
    <submittedName>
        <fullName evidence="1">Uncharacterized protein</fullName>
    </submittedName>
</protein>
<proteinExistence type="predicted"/>
<accession>A0ACC2TK06</accession>
<dbReference type="EMBL" id="QTSX02002843">
    <property type="protein sequence ID" value="KAJ9074932.1"/>
    <property type="molecule type" value="Genomic_DNA"/>
</dbReference>
<reference evidence="1" key="1">
    <citation type="submission" date="2022-04" db="EMBL/GenBank/DDBJ databases">
        <title>Genome of the entomopathogenic fungus Entomophthora muscae.</title>
        <authorList>
            <person name="Elya C."/>
            <person name="Lovett B.R."/>
            <person name="Lee E."/>
            <person name="Macias A.M."/>
            <person name="Hajek A.E."/>
            <person name="De Bivort B.L."/>
            <person name="Kasson M.T."/>
            <person name="De Fine Licht H.H."/>
            <person name="Stajich J.E."/>
        </authorList>
    </citation>
    <scope>NUCLEOTIDE SEQUENCE</scope>
    <source>
        <strain evidence="1">Berkeley</strain>
    </source>
</reference>
<keyword evidence="2" id="KW-1185">Reference proteome</keyword>
<sequence length="144" mass="15789">MIKTSIIVRIDNSSSLETWTPWAARPVDRRTACPRFSGIKPPKADTENVDPYSKTSQTKEIIAPNGGLITAPKGGTDLATISFMNLKSIPAINQELTQERGMGPQPSPMTMTLKQDNQVAKSRFLTNERTPRLSAILLPLDPSI</sequence>